<accession>A0A8H6AR10</accession>
<reference evidence="2 3" key="1">
    <citation type="journal article" date="2020" name="Phytopathology">
        <title>A high-quality genome resource of Botrytis fragariae, a new and rapidly spreading fungal pathogen causing strawberry gray mold in the U.S.A.</title>
        <authorList>
            <person name="Wu Y."/>
            <person name="Saski C.A."/>
            <person name="Schnabel G."/>
            <person name="Xiao S."/>
            <person name="Hu M."/>
        </authorList>
    </citation>
    <scope>NUCLEOTIDE SEQUENCE [LARGE SCALE GENOMIC DNA]</scope>
    <source>
        <strain evidence="2 3">BVB16</strain>
    </source>
</reference>
<dbReference type="Proteomes" id="UP000531561">
    <property type="component" value="Unassembled WGS sequence"/>
</dbReference>
<feature type="compositionally biased region" description="Low complexity" evidence="1">
    <location>
        <begin position="68"/>
        <end position="81"/>
    </location>
</feature>
<feature type="region of interest" description="Disordered" evidence="1">
    <location>
        <begin position="1"/>
        <end position="120"/>
    </location>
</feature>
<sequence length="249" mass="27368">MGRAREGTIGQNREQASGVGHIGQHEYQYRGPAPPNSHNQSISSPSRSWNIFRSRHTRYGDPTPPLHHSPSTSRDSSLPPRYLSPPPYGTPYEASSPLFEHGRRSTSSRSGSVGLVPGSQHNIATVRHADAGSRRQTAASRLSENQPMIQAFIPIHQEKPFCLLIHHAKGGPILLVHQQGDKVIVLLMDHRRDPILLLQELVEVAIRLDVSGEFSILNTIEVAFNKTFRNHASGKQQSGNGEPLLAGSE</sequence>
<dbReference type="EMBL" id="JABFCT010000010">
    <property type="protein sequence ID" value="KAF5872231.1"/>
    <property type="molecule type" value="Genomic_DNA"/>
</dbReference>
<feature type="compositionally biased region" description="Polar residues" evidence="1">
    <location>
        <begin position="36"/>
        <end position="51"/>
    </location>
</feature>
<name>A0A8H6AR10_9HELO</name>
<feature type="compositionally biased region" description="Low complexity" evidence="1">
    <location>
        <begin position="105"/>
        <end position="114"/>
    </location>
</feature>
<organism evidence="2 3">
    <name type="scientific">Botrytis fragariae</name>
    <dbReference type="NCBI Taxonomy" id="1964551"/>
    <lineage>
        <taxon>Eukaryota</taxon>
        <taxon>Fungi</taxon>
        <taxon>Dikarya</taxon>
        <taxon>Ascomycota</taxon>
        <taxon>Pezizomycotina</taxon>
        <taxon>Leotiomycetes</taxon>
        <taxon>Helotiales</taxon>
        <taxon>Sclerotiniaceae</taxon>
        <taxon>Botrytis</taxon>
    </lineage>
</organism>
<evidence type="ECO:0000313" key="2">
    <source>
        <dbReference type="EMBL" id="KAF5872231.1"/>
    </source>
</evidence>
<keyword evidence="3" id="KW-1185">Reference proteome</keyword>
<dbReference type="GeneID" id="59259659"/>
<evidence type="ECO:0000313" key="3">
    <source>
        <dbReference type="Proteomes" id="UP000531561"/>
    </source>
</evidence>
<dbReference type="RefSeq" id="XP_037191177.1">
    <property type="nucleotide sequence ID" value="XM_037335967.1"/>
</dbReference>
<evidence type="ECO:0000256" key="1">
    <source>
        <dbReference type="SAM" id="MobiDB-lite"/>
    </source>
</evidence>
<gene>
    <name evidence="2" type="ORF">Bfra_005585</name>
</gene>
<comment type="caution">
    <text evidence="2">The sequence shown here is derived from an EMBL/GenBank/DDBJ whole genome shotgun (WGS) entry which is preliminary data.</text>
</comment>
<protein>
    <submittedName>
        <fullName evidence="2">Uncharacterized protein</fullName>
    </submittedName>
</protein>
<dbReference type="AlphaFoldDB" id="A0A8H6AR10"/>
<proteinExistence type="predicted"/>
<dbReference type="OrthoDB" id="10470052at2759"/>